<sequence>MDQCENTQEGDPPSKNTLCEEDESQSKAQRSDDSEDYLTAFKNSRSRIKQIHQSLQTGSGSEPSCVSFRSDCSKNKIIDFKSAASSSAER</sequence>
<proteinExistence type="predicted"/>
<dbReference type="EMBL" id="CM012459">
    <property type="protein sequence ID" value="RVE56342.1"/>
    <property type="molecule type" value="Genomic_DNA"/>
</dbReference>
<evidence type="ECO:0000256" key="1">
    <source>
        <dbReference type="SAM" id="MobiDB-lite"/>
    </source>
</evidence>
<dbReference type="AlphaFoldDB" id="A0A3S2PN82"/>
<keyword evidence="3" id="KW-1185">Reference proteome</keyword>
<accession>A0A3S2PN82</accession>
<dbReference type="OrthoDB" id="8951038at2759"/>
<evidence type="ECO:0000313" key="3">
    <source>
        <dbReference type="Proteomes" id="UP000283210"/>
    </source>
</evidence>
<feature type="region of interest" description="Disordered" evidence="1">
    <location>
        <begin position="1"/>
        <end position="35"/>
    </location>
</feature>
<name>A0A3S2PN82_ORYJA</name>
<reference evidence="2 3" key="2">
    <citation type="submission" date="2019-01" db="EMBL/GenBank/DDBJ databases">
        <title>A chromosome length genome reference of the Java medaka (oryzias javanicus).</title>
        <authorList>
            <person name="Herpin A."/>
            <person name="Takehana Y."/>
            <person name="Naruse K."/>
            <person name="Ansai S."/>
            <person name="Kawaguchi M."/>
        </authorList>
    </citation>
    <scope>NUCLEOTIDE SEQUENCE [LARGE SCALE GENOMIC DNA]</scope>
    <source>
        <strain evidence="2">RS831</strain>
        <tissue evidence="2">Whole body</tissue>
    </source>
</reference>
<protein>
    <submittedName>
        <fullName evidence="2">Uncharacterized protein</fullName>
    </submittedName>
</protein>
<reference evidence="2 3" key="1">
    <citation type="submission" date="2018-11" db="EMBL/GenBank/DDBJ databases">
        <authorList>
            <person name="Lopez-Roques C."/>
            <person name="Donnadieu C."/>
            <person name="Bouchez O."/>
            <person name="Klopp C."/>
            <person name="Cabau C."/>
            <person name="Zahm M."/>
        </authorList>
    </citation>
    <scope>NUCLEOTIDE SEQUENCE [LARGE SCALE GENOMIC DNA]</scope>
    <source>
        <strain evidence="2">RS831</strain>
        <tissue evidence="2">Whole body</tissue>
    </source>
</reference>
<organism evidence="2 3">
    <name type="scientific">Oryzias javanicus</name>
    <name type="common">Javanese ricefish</name>
    <name type="synonym">Aplocheilus javanicus</name>
    <dbReference type="NCBI Taxonomy" id="123683"/>
    <lineage>
        <taxon>Eukaryota</taxon>
        <taxon>Metazoa</taxon>
        <taxon>Chordata</taxon>
        <taxon>Craniata</taxon>
        <taxon>Vertebrata</taxon>
        <taxon>Euteleostomi</taxon>
        <taxon>Actinopterygii</taxon>
        <taxon>Neopterygii</taxon>
        <taxon>Teleostei</taxon>
        <taxon>Neoteleostei</taxon>
        <taxon>Acanthomorphata</taxon>
        <taxon>Ovalentaria</taxon>
        <taxon>Atherinomorphae</taxon>
        <taxon>Beloniformes</taxon>
        <taxon>Adrianichthyidae</taxon>
        <taxon>Oryziinae</taxon>
        <taxon>Oryzias</taxon>
    </lineage>
</organism>
<feature type="compositionally biased region" description="Polar residues" evidence="1">
    <location>
        <begin position="1"/>
        <end position="17"/>
    </location>
</feature>
<dbReference type="Proteomes" id="UP000283210">
    <property type="component" value="Chromosome 23"/>
</dbReference>
<gene>
    <name evidence="2" type="ORF">OJAV_G00220250</name>
</gene>
<evidence type="ECO:0000313" key="2">
    <source>
        <dbReference type="EMBL" id="RVE56342.1"/>
    </source>
</evidence>